<dbReference type="InterPro" id="IPR004244">
    <property type="entry name" value="Transposase_22"/>
</dbReference>
<gene>
    <name evidence="1" type="ORF">pdam_00024676</name>
</gene>
<reference evidence="1 2" key="1">
    <citation type="journal article" date="2018" name="Sci. Rep.">
        <title>Comparative analysis of the Pocillopora damicornis genome highlights role of immune system in coral evolution.</title>
        <authorList>
            <person name="Cunning R."/>
            <person name="Bay R.A."/>
            <person name="Gillette P."/>
            <person name="Baker A.C."/>
            <person name="Traylor-Knowles N."/>
        </authorList>
    </citation>
    <scope>NUCLEOTIDE SEQUENCE [LARGE SCALE GENOMIC DNA]</scope>
    <source>
        <strain evidence="1">RSMAS</strain>
        <tissue evidence="1">Whole animal</tissue>
    </source>
</reference>
<dbReference type="Gene3D" id="3.30.70.1820">
    <property type="entry name" value="L1 transposable element, RRM domain"/>
    <property type="match status" value="1"/>
</dbReference>
<accession>A0A3M6UV78</accession>
<organism evidence="1 2">
    <name type="scientific">Pocillopora damicornis</name>
    <name type="common">Cauliflower coral</name>
    <name type="synonym">Millepora damicornis</name>
    <dbReference type="NCBI Taxonomy" id="46731"/>
    <lineage>
        <taxon>Eukaryota</taxon>
        <taxon>Metazoa</taxon>
        <taxon>Cnidaria</taxon>
        <taxon>Anthozoa</taxon>
        <taxon>Hexacorallia</taxon>
        <taxon>Scleractinia</taxon>
        <taxon>Astrocoeniina</taxon>
        <taxon>Pocilloporidae</taxon>
        <taxon>Pocillopora</taxon>
    </lineage>
</organism>
<dbReference type="OrthoDB" id="5977454at2759"/>
<keyword evidence="2" id="KW-1185">Reference proteome</keyword>
<dbReference type="PANTHER" id="PTHR11505">
    <property type="entry name" value="L1 TRANSPOSABLE ELEMENT-RELATED"/>
    <property type="match status" value="1"/>
</dbReference>
<dbReference type="AlphaFoldDB" id="A0A3M6UV78"/>
<evidence type="ECO:0000313" key="1">
    <source>
        <dbReference type="EMBL" id="RMX57596.1"/>
    </source>
</evidence>
<evidence type="ECO:0000313" key="2">
    <source>
        <dbReference type="Proteomes" id="UP000275408"/>
    </source>
</evidence>
<dbReference type="Proteomes" id="UP000275408">
    <property type="component" value="Unassembled WGS sequence"/>
</dbReference>
<sequence length="197" mass="23047">MFKYQFTRSRLFPQKLENLEAHVNNLDVKLDTLEAKSRNQDKSIGELKASANFFNQKFEENKDLFRADTMEVIKNQQLKINKLNKELLYMEAYSRRENLIITGIPESREDTGVEDTAKVLVDFMANELNVSNATDINFQRVHRLGKPKDKGPRAIIARFLKYPDKERILSLGKHLCDKDIHMFSDYPEEIQHRGNDN</sequence>
<evidence type="ECO:0008006" key="3">
    <source>
        <dbReference type="Google" id="ProtNLM"/>
    </source>
</evidence>
<comment type="caution">
    <text evidence="1">The sequence shown here is derived from an EMBL/GenBank/DDBJ whole genome shotgun (WGS) entry which is preliminary data.</text>
</comment>
<proteinExistence type="predicted"/>
<name>A0A3M6UV78_POCDA</name>
<dbReference type="EMBL" id="RCHS01000629">
    <property type="protein sequence ID" value="RMX57596.1"/>
    <property type="molecule type" value="Genomic_DNA"/>
</dbReference>
<dbReference type="STRING" id="46731.A0A3M6UV78"/>
<protein>
    <recommendedName>
        <fullName evidence="3">L1 transposable element RRM domain-containing protein</fullName>
    </recommendedName>
</protein>
<feature type="non-terminal residue" evidence="1">
    <location>
        <position position="197"/>
    </location>
</feature>